<accession>A0A7D9HTX4</accession>
<dbReference type="PANTHER" id="PTHR31511">
    <property type="entry name" value="PROTEIN CBG23764"/>
    <property type="match status" value="1"/>
</dbReference>
<dbReference type="EMBL" id="CACRXK020002202">
    <property type="protein sequence ID" value="CAB3993171.1"/>
    <property type="molecule type" value="Genomic_DNA"/>
</dbReference>
<feature type="non-terminal residue" evidence="1">
    <location>
        <position position="1"/>
    </location>
</feature>
<comment type="caution">
    <text evidence="1">The sequence shown here is derived from an EMBL/GenBank/DDBJ whole genome shotgun (WGS) entry which is preliminary data.</text>
</comment>
<name>A0A7D9HTX4_PARCT</name>
<dbReference type="Proteomes" id="UP001152795">
    <property type="component" value="Unassembled WGS sequence"/>
</dbReference>
<dbReference type="AlphaFoldDB" id="A0A7D9HTX4"/>
<protein>
    <submittedName>
        <fullName evidence="1">Uncharacterized protein</fullName>
    </submittedName>
</protein>
<reference evidence="1" key="1">
    <citation type="submission" date="2020-04" db="EMBL/GenBank/DDBJ databases">
        <authorList>
            <person name="Alioto T."/>
            <person name="Alioto T."/>
            <person name="Gomez Garrido J."/>
        </authorList>
    </citation>
    <scope>NUCLEOTIDE SEQUENCE</scope>
    <source>
        <strain evidence="1">A484AB</strain>
    </source>
</reference>
<evidence type="ECO:0000313" key="1">
    <source>
        <dbReference type="EMBL" id="CAB3993171.1"/>
    </source>
</evidence>
<dbReference type="SUPFAM" id="SSF54060">
    <property type="entry name" value="His-Me finger endonucleases"/>
    <property type="match status" value="1"/>
</dbReference>
<keyword evidence="2" id="KW-1185">Reference proteome</keyword>
<sequence length="231" mass="27266">MDAPRLSWKRINNTSPSEQCSRYTWEDKIHREHVSAEGGKITRFSKARDYKTFGEIYQPIEFTEENDDVFEVRKVRDHCHFTGKYRGAACNGCNFEITAPVFVPVYFHNLEGYDAHLIIRALARIPDNLEVPEGIINLMRDLDLKIRKDPTDIREKVLEFENEESNAMEVDLEYPEELHDLHSDCPLAPERLRIERRTERLRIRQSSPDLEKNFRSTRIQICKLDTVWNDL</sequence>
<gene>
    <name evidence="1" type="ORF">PACLA_8A049420</name>
</gene>
<evidence type="ECO:0000313" key="2">
    <source>
        <dbReference type="Proteomes" id="UP001152795"/>
    </source>
</evidence>
<dbReference type="OrthoDB" id="6751725at2759"/>
<proteinExistence type="predicted"/>
<dbReference type="InterPro" id="IPR044925">
    <property type="entry name" value="His-Me_finger_sf"/>
</dbReference>
<organism evidence="1 2">
    <name type="scientific">Paramuricea clavata</name>
    <name type="common">Red gorgonian</name>
    <name type="synonym">Violescent sea-whip</name>
    <dbReference type="NCBI Taxonomy" id="317549"/>
    <lineage>
        <taxon>Eukaryota</taxon>
        <taxon>Metazoa</taxon>
        <taxon>Cnidaria</taxon>
        <taxon>Anthozoa</taxon>
        <taxon>Octocorallia</taxon>
        <taxon>Malacalcyonacea</taxon>
        <taxon>Plexauridae</taxon>
        <taxon>Paramuricea</taxon>
    </lineage>
</organism>
<dbReference type="PANTHER" id="PTHR31511:SF12">
    <property type="entry name" value="RHO TERMINATION FACTOR N-TERMINAL DOMAIN-CONTAINING PROTEIN"/>
    <property type="match status" value="1"/>
</dbReference>